<gene>
    <name evidence="2" type="ORF">NCTC10815_01322</name>
</gene>
<evidence type="ECO:0000313" key="2">
    <source>
        <dbReference type="EMBL" id="STY44012.1"/>
    </source>
</evidence>
<keyword evidence="1" id="KW-0812">Transmembrane</keyword>
<dbReference type="EMBL" id="UGPG01000001">
    <property type="protein sequence ID" value="STY44012.1"/>
    <property type="molecule type" value="Genomic_DNA"/>
</dbReference>
<feature type="transmembrane region" description="Helical" evidence="1">
    <location>
        <begin position="14"/>
        <end position="36"/>
    </location>
</feature>
<evidence type="ECO:0000256" key="1">
    <source>
        <dbReference type="SAM" id="Phobius"/>
    </source>
</evidence>
<reference evidence="2 3" key="1">
    <citation type="submission" date="2018-06" db="EMBL/GenBank/DDBJ databases">
        <authorList>
            <consortium name="Pathogen Informatics"/>
            <person name="Doyle S."/>
        </authorList>
    </citation>
    <scope>NUCLEOTIDE SEQUENCE [LARGE SCALE GENOMIC DNA]</scope>
    <source>
        <strain evidence="3">NCTC 10815</strain>
    </source>
</reference>
<dbReference type="AlphaFoldDB" id="A0A378MF77"/>
<proteinExistence type="predicted"/>
<keyword evidence="1" id="KW-1133">Transmembrane helix</keyword>
<sequence length="46" mass="5315">MEFILGDIFNKFDVIWVVLVLLIGVILITGIATLIVKVLKRRKKFK</sequence>
<name>A0A378MF77_LISGR</name>
<dbReference type="Proteomes" id="UP000254879">
    <property type="component" value="Unassembled WGS sequence"/>
</dbReference>
<keyword evidence="1" id="KW-0472">Membrane</keyword>
<protein>
    <submittedName>
        <fullName evidence="2">Uncharacterized protein</fullName>
    </submittedName>
</protein>
<dbReference type="RefSeq" id="WP_003754591.1">
    <property type="nucleotide sequence ID" value="NZ_CABKNG010000001.1"/>
</dbReference>
<organism evidence="2 3">
    <name type="scientific">Listeria grayi</name>
    <name type="common">Listeria murrayi</name>
    <dbReference type="NCBI Taxonomy" id="1641"/>
    <lineage>
        <taxon>Bacteria</taxon>
        <taxon>Bacillati</taxon>
        <taxon>Bacillota</taxon>
        <taxon>Bacilli</taxon>
        <taxon>Bacillales</taxon>
        <taxon>Listeriaceae</taxon>
        <taxon>Listeria</taxon>
    </lineage>
</organism>
<evidence type="ECO:0000313" key="3">
    <source>
        <dbReference type="Proteomes" id="UP000254879"/>
    </source>
</evidence>
<accession>A0A378MF77</accession>